<dbReference type="InterPro" id="IPR014509">
    <property type="entry name" value="YjdF-like"/>
</dbReference>
<feature type="transmembrane region" description="Helical" evidence="1">
    <location>
        <begin position="96"/>
        <end position="113"/>
    </location>
</feature>
<dbReference type="RefSeq" id="WP_090079246.1">
    <property type="nucleotide sequence ID" value="NZ_FOQT01000002.1"/>
</dbReference>
<keyword evidence="1" id="KW-0812">Transmembrane</keyword>
<gene>
    <name evidence="2" type="ORF">SAMN05443292_1207</name>
</gene>
<keyword evidence="1" id="KW-0472">Membrane</keyword>
<dbReference type="PIRSF" id="PIRSF020606">
    <property type="entry name" value="UCP020606"/>
    <property type="match status" value="1"/>
</dbReference>
<feature type="transmembrane region" description="Helical" evidence="1">
    <location>
        <begin position="5"/>
        <end position="22"/>
    </location>
</feature>
<protein>
    <submittedName>
        <fullName evidence="2">Putative membrane protein</fullName>
    </submittedName>
</protein>
<proteinExistence type="predicted"/>
<evidence type="ECO:0000313" key="2">
    <source>
        <dbReference type="EMBL" id="SFI07326.1"/>
    </source>
</evidence>
<keyword evidence="1" id="KW-1133">Transmembrane helix</keyword>
<dbReference type="Proteomes" id="UP000198931">
    <property type="component" value="Unassembled WGS sequence"/>
</dbReference>
<feature type="transmembrane region" description="Helical" evidence="1">
    <location>
        <begin position="172"/>
        <end position="189"/>
    </location>
</feature>
<dbReference type="Pfam" id="PF09997">
    <property type="entry name" value="DUF2238"/>
    <property type="match status" value="1"/>
</dbReference>
<accession>A0A1I3F7X3</accession>
<name>A0A1I3F7X3_9FLAO</name>
<sequence>MKLRVILLFLIIIFTVVSYIGAAEPFTWWLEAAPVFLGILALIFFRKFKFTNFVYIIIFIHFLILLIGAHFTYAKVPGVDWMSHIFGGTRNNYDKIGHFIQGFSPALIAREILIRKKIVNGKGWLFYIVVSIVLAISAFYEFIEWWVSIFSGDAGDSFLGTQGYIWDTQTDMFSALIGALVALIFFSKLQNKFIEKNKIPS</sequence>
<evidence type="ECO:0000256" key="1">
    <source>
        <dbReference type="SAM" id="Phobius"/>
    </source>
</evidence>
<dbReference type="EMBL" id="FOQT01000002">
    <property type="protein sequence ID" value="SFI07326.1"/>
    <property type="molecule type" value="Genomic_DNA"/>
</dbReference>
<dbReference type="AlphaFoldDB" id="A0A1I3F7X3"/>
<evidence type="ECO:0000313" key="3">
    <source>
        <dbReference type="Proteomes" id="UP000198931"/>
    </source>
</evidence>
<reference evidence="2 3" key="1">
    <citation type="submission" date="2016-10" db="EMBL/GenBank/DDBJ databases">
        <authorList>
            <person name="de Groot N.N."/>
        </authorList>
    </citation>
    <scope>NUCLEOTIDE SEQUENCE [LARGE SCALE GENOMIC DNA]</scope>
    <source>
        <strain evidence="2 3">DSM 26000</strain>
    </source>
</reference>
<feature type="transmembrane region" description="Helical" evidence="1">
    <location>
        <begin position="28"/>
        <end position="45"/>
    </location>
</feature>
<feature type="transmembrane region" description="Helical" evidence="1">
    <location>
        <begin position="52"/>
        <end position="76"/>
    </location>
</feature>
<dbReference type="STRING" id="1125876.SAMN05443292_1207"/>
<feature type="transmembrane region" description="Helical" evidence="1">
    <location>
        <begin position="125"/>
        <end position="143"/>
    </location>
</feature>
<dbReference type="OrthoDB" id="9786473at2"/>
<organism evidence="2 3">
    <name type="scientific">Halpernia frigidisoli</name>
    <dbReference type="NCBI Taxonomy" id="1125876"/>
    <lineage>
        <taxon>Bacteria</taxon>
        <taxon>Pseudomonadati</taxon>
        <taxon>Bacteroidota</taxon>
        <taxon>Flavobacteriia</taxon>
        <taxon>Flavobacteriales</taxon>
        <taxon>Weeksellaceae</taxon>
        <taxon>Chryseobacterium group</taxon>
        <taxon>Halpernia</taxon>
    </lineage>
</organism>
<dbReference type="InterPro" id="IPR058534">
    <property type="entry name" value="YjdF"/>
</dbReference>
<keyword evidence="3" id="KW-1185">Reference proteome</keyword>